<evidence type="ECO:0000259" key="3">
    <source>
        <dbReference type="Pfam" id="PF06725"/>
    </source>
</evidence>
<dbReference type="GO" id="GO:0019867">
    <property type="term" value="C:outer membrane"/>
    <property type="evidence" value="ECO:0007669"/>
    <property type="project" value="InterPro"/>
</dbReference>
<protein>
    <submittedName>
        <fullName evidence="4">3D domain</fullName>
    </submittedName>
</protein>
<evidence type="ECO:0000313" key="4">
    <source>
        <dbReference type="EMBL" id="CFX91818.1"/>
    </source>
</evidence>
<dbReference type="PANTHER" id="PTHR39160:SF4">
    <property type="entry name" value="RESUSCITATION-PROMOTING FACTOR RPFB"/>
    <property type="match status" value="1"/>
</dbReference>
<gene>
    <name evidence="4" type="ORF">2202</name>
</gene>
<dbReference type="Pfam" id="PF06725">
    <property type="entry name" value="3D"/>
    <property type="match status" value="1"/>
</dbReference>
<evidence type="ECO:0000313" key="5">
    <source>
        <dbReference type="Proteomes" id="UP000045545"/>
    </source>
</evidence>
<dbReference type="AlphaFoldDB" id="A0A0E4C997"/>
<evidence type="ECO:0000259" key="2">
    <source>
        <dbReference type="Pfam" id="PF01471"/>
    </source>
</evidence>
<sequence length="207" mass="22251">MLRSKMIVPIFVLTLFITGIFAAQSENAVAASNLYWGSRGTEVETVQKALNSQGYWCGNVDGIFGPKTYAAVTKFQKDKGLVVDGIVGPKTKAALRITDSTPSRDGSKVYRGKTVTMVATAYCPCAKCNYPYYGAPSYIGLPLKYGIIATDPKVIPMGTRLYVEGYGEGIAADQGGAIKGNRLDLCFATHQQALNFGIKTVKVTILN</sequence>
<dbReference type="Gene3D" id="1.10.101.10">
    <property type="entry name" value="PGBD-like superfamily/PGBD"/>
    <property type="match status" value="1"/>
</dbReference>
<dbReference type="Gene3D" id="2.40.40.10">
    <property type="entry name" value="RlpA-like domain"/>
    <property type="match status" value="1"/>
</dbReference>
<feature type="domain" description="Peptidoglycan binding-like" evidence="2">
    <location>
        <begin position="39"/>
        <end position="95"/>
    </location>
</feature>
<dbReference type="Proteomes" id="UP000045545">
    <property type="component" value="Unassembled WGS sequence"/>
</dbReference>
<reference evidence="4 5" key="1">
    <citation type="submission" date="2015-03" db="EMBL/GenBank/DDBJ databases">
        <authorList>
            <person name="Murphy D."/>
        </authorList>
    </citation>
    <scope>NUCLEOTIDE SEQUENCE [LARGE SCALE GENOMIC DNA]</scope>
    <source>
        <strain evidence="4 5">OL-4</strain>
    </source>
</reference>
<dbReference type="InterPro" id="IPR036366">
    <property type="entry name" value="PGBDSf"/>
</dbReference>
<dbReference type="InterPro" id="IPR036365">
    <property type="entry name" value="PGBD-like_sf"/>
</dbReference>
<dbReference type="InterPro" id="IPR051933">
    <property type="entry name" value="Resuscitation_pf_RpfB"/>
</dbReference>
<dbReference type="SUPFAM" id="SSF47090">
    <property type="entry name" value="PGBD-like"/>
    <property type="match status" value="1"/>
</dbReference>
<name>A0A0E4C997_9FIRM</name>
<organism evidence="4 5">
    <name type="scientific">Syntrophomonas zehnderi OL-4</name>
    <dbReference type="NCBI Taxonomy" id="690567"/>
    <lineage>
        <taxon>Bacteria</taxon>
        <taxon>Bacillati</taxon>
        <taxon>Bacillota</taxon>
        <taxon>Clostridia</taxon>
        <taxon>Eubacteriales</taxon>
        <taxon>Syntrophomonadaceae</taxon>
        <taxon>Syntrophomonas</taxon>
    </lineage>
</organism>
<keyword evidence="1" id="KW-0732">Signal</keyword>
<dbReference type="OrthoDB" id="9785345at2"/>
<keyword evidence="5" id="KW-1185">Reference proteome</keyword>
<dbReference type="GO" id="GO:0009254">
    <property type="term" value="P:peptidoglycan turnover"/>
    <property type="evidence" value="ECO:0007669"/>
    <property type="project" value="InterPro"/>
</dbReference>
<dbReference type="GO" id="GO:0004553">
    <property type="term" value="F:hydrolase activity, hydrolyzing O-glycosyl compounds"/>
    <property type="evidence" value="ECO:0007669"/>
    <property type="project" value="InterPro"/>
</dbReference>
<proteinExistence type="predicted"/>
<evidence type="ECO:0000256" key="1">
    <source>
        <dbReference type="ARBA" id="ARBA00022729"/>
    </source>
</evidence>
<dbReference type="PANTHER" id="PTHR39160">
    <property type="entry name" value="CELL WALL-BINDING PROTEIN YOCH"/>
    <property type="match status" value="1"/>
</dbReference>
<dbReference type="STRING" id="690567.2202"/>
<dbReference type="SUPFAM" id="SSF50685">
    <property type="entry name" value="Barwin-like endoglucanases"/>
    <property type="match status" value="1"/>
</dbReference>
<accession>A0A0E4C997</accession>
<dbReference type="Pfam" id="PF01471">
    <property type="entry name" value="PG_binding_1"/>
    <property type="match status" value="1"/>
</dbReference>
<dbReference type="InterPro" id="IPR036908">
    <property type="entry name" value="RlpA-like_sf"/>
</dbReference>
<dbReference type="InterPro" id="IPR002477">
    <property type="entry name" value="Peptidoglycan-bd-like"/>
</dbReference>
<dbReference type="CDD" id="cd22786">
    <property type="entry name" value="DPBB_YuiC-like"/>
    <property type="match status" value="1"/>
</dbReference>
<dbReference type="RefSeq" id="WP_052729745.1">
    <property type="nucleotide sequence ID" value="NZ_CGIH01000038.1"/>
</dbReference>
<feature type="domain" description="3D" evidence="3">
    <location>
        <begin position="148"/>
        <end position="207"/>
    </location>
</feature>
<dbReference type="InterPro" id="IPR010611">
    <property type="entry name" value="3D_dom"/>
</dbReference>
<dbReference type="EMBL" id="CGIH01000038">
    <property type="protein sequence ID" value="CFX91818.1"/>
    <property type="molecule type" value="Genomic_DNA"/>
</dbReference>